<name>G8TYT5_SULAD</name>
<evidence type="ECO:0000256" key="3">
    <source>
        <dbReference type="ARBA" id="ARBA00023163"/>
    </source>
</evidence>
<dbReference type="STRING" id="679936.Sulac_0504"/>
<dbReference type="HOGENOM" id="CLU_114835_0_0_9"/>
<dbReference type="GO" id="GO:0003700">
    <property type="term" value="F:DNA-binding transcription factor activity"/>
    <property type="evidence" value="ECO:0007669"/>
    <property type="project" value="InterPro"/>
</dbReference>
<dbReference type="SMART" id="SM00418">
    <property type="entry name" value="HTH_ARSR"/>
    <property type="match status" value="1"/>
</dbReference>
<dbReference type="InterPro" id="IPR036388">
    <property type="entry name" value="WH-like_DNA-bd_sf"/>
</dbReference>
<sequence>MDDIQRQLRVLAHPLRLQVLNALENHRRATGKQLADMLQVPPARLHHHLKMLERANLIYIDEEVPRGGVIEKYYRLRNTPIRPPRQLFEHPDPGIRAAAWQTAVLELPTLFHSALQRLAHLSEGVDNPVSGEIAAWDTWDLTQEQAERIALLLEAAWYEISQVVTVPTDPGMHRFRFSVFVGTFLRESDSGTDRIENS</sequence>
<dbReference type="PATRIC" id="fig|679936.5.peg.528"/>
<dbReference type="InterPro" id="IPR036390">
    <property type="entry name" value="WH_DNA-bd_sf"/>
</dbReference>
<keyword evidence="6" id="KW-1185">Reference proteome</keyword>
<evidence type="ECO:0000313" key="5">
    <source>
        <dbReference type="EMBL" id="AEW04050.1"/>
    </source>
</evidence>
<dbReference type="CDD" id="cd00090">
    <property type="entry name" value="HTH_ARSR"/>
    <property type="match status" value="1"/>
</dbReference>
<dbReference type="Proteomes" id="UP000005439">
    <property type="component" value="Chromosome"/>
</dbReference>
<dbReference type="InterPro" id="IPR001845">
    <property type="entry name" value="HTH_ArsR_DNA-bd_dom"/>
</dbReference>
<organism evidence="5 6">
    <name type="scientific">Sulfobacillus acidophilus (strain ATCC 700253 / DSM 10332 / NAL)</name>
    <dbReference type="NCBI Taxonomy" id="679936"/>
    <lineage>
        <taxon>Bacteria</taxon>
        <taxon>Bacillati</taxon>
        <taxon>Bacillota</taxon>
        <taxon>Clostridia</taxon>
        <taxon>Eubacteriales</taxon>
        <taxon>Clostridiales Family XVII. Incertae Sedis</taxon>
        <taxon>Sulfobacillus</taxon>
    </lineage>
</organism>
<dbReference type="Gene3D" id="1.10.10.10">
    <property type="entry name" value="Winged helix-like DNA-binding domain superfamily/Winged helix DNA-binding domain"/>
    <property type="match status" value="1"/>
</dbReference>
<reference evidence="5 6" key="2">
    <citation type="journal article" date="2012" name="Stand. Genomic Sci.">
        <title>Complete genome sequence of the moderately thermophilic mineral-sulfide-oxidizing firmicute Sulfobacillus acidophilus type strain (NAL(T)).</title>
        <authorList>
            <person name="Anderson I."/>
            <person name="Chertkov O."/>
            <person name="Chen A."/>
            <person name="Saunders E."/>
            <person name="Lapidus A."/>
            <person name="Nolan M."/>
            <person name="Lucas S."/>
            <person name="Hammon N."/>
            <person name="Deshpande S."/>
            <person name="Cheng J.F."/>
            <person name="Han C."/>
            <person name="Tapia R."/>
            <person name="Goodwin L.A."/>
            <person name="Pitluck S."/>
            <person name="Liolios K."/>
            <person name="Pagani I."/>
            <person name="Ivanova N."/>
            <person name="Mikhailova N."/>
            <person name="Pati A."/>
            <person name="Palaniappan K."/>
            <person name="Land M."/>
            <person name="Pan C."/>
            <person name="Rohde M."/>
            <person name="Pukall R."/>
            <person name="Goker M."/>
            <person name="Detter J.C."/>
            <person name="Woyke T."/>
            <person name="Bristow J."/>
            <person name="Eisen J.A."/>
            <person name="Markowitz V."/>
            <person name="Hugenholtz P."/>
            <person name="Kyrpides N.C."/>
            <person name="Klenk H.P."/>
            <person name="Mavromatis K."/>
        </authorList>
    </citation>
    <scope>NUCLEOTIDE SEQUENCE [LARGE SCALE GENOMIC DNA]</scope>
    <source>
        <strain evidence="6">ATCC 700253 / DSM 10332 / NAL</strain>
    </source>
</reference>
<dbReference type="EMBL" id="CP003179">
    <property type="protein sequence ID" value="AEW04050.1"/>
    <property type="molecule type" value="Genomic_DNA"/>
</dbReference>
<dbReference type="AlphaFoldDB" id="G8TYT5"/>
<dbReference type="PANTHER" id="PTHR33154:SF33">
    <property type="entry name" value="TRANSCRIPTIONAL REPRESSOR SDPR"/>
    <property type="match status" value="1"/>
</dbReference>
<evidence type="ECO:0000256" key="1">
    <source>
        <dbReference type="ARBA" id="ARBA00023015"/>
    </source>
</evidence>
<dbReference type="KEGG" id="sap:Sulac_0504"/>
<dbReference type="InterPro" id="IPR011991">
    <property type="entry name" value="ArsR-like_HTH"/>
</dbReference>
<feature type="domain" description="HTH arsR-type" evidence="4">
    <location>
        <begin position="6"/>
        <end position="90"/>
    </location>
</feature>
<dbReference type="SUPFAM" id="SSF46785">
    <property type="entry name" value="Winged helix' DNA-binding domain"/>
    <property type="match status" value="1"/>
</dbReference>
<keyword evidence="3" id="KW-0804">Transcription</keyword>
<evidence type="ECO:0000259" key="4">
    <source>
        <dbReference type="SMART" id="SM00418"/>
    </source>
</evidence>
<dbReference type="GO" id="GO:0003677">
    <property type="term" value="F:DNA binding"/>
    <property type="evidence" value="ECO:0007669"/>
    <property type="project" value="UniProtKB-KW"/>
</dbReference>
<evidence type="ECO:0000313" key="6">
    <source>
        <dbReference type="Proteomes" id="UP000005439"/>
    </source>
</evidence>
<dbReference type="Pfam" id="PF01022">
    <property type="entry name" value="HTH_5"/>
    <property type="match status" value="1"/>
</dbReference>
<keyword evidence="2" id="KW-0238">DNA-binding</keyword>
<reference evidence="6" key="1">
    <citation type="submission" date="2011-12" db="EMBL/GenBank/DDBJ databases">
        <title>The complete genome of chromosome of Sulfobacillus acidophilus DSM 10332.</title>
        <authorList>
            <person name="Lucas S."/>
            <person name="Han J."/>
            <person name="Lapidus A."/>
            <person name="Bruce D."/>
            <person name="Goodwin L."/>
            <person name="Pitluck S."/>
            <person name="Peters L."/>
            <person name="Kyrpides N."/>
            <person name="Mavromatis K."/>
            <person name="Ivanova N."/>
            <person name="Mikhailova N."/>
            <person name="Chertkov O."/>
            <person name="Saunders E."/>
            <person name="Detter J.C."/>
            <person name="Tapia R."/>
            <person name="Han C."/>
            <person name="Land M."/>
            <person name="Hauser L."/>
            <person name="Markowitz V."/>
            <person name="Cheng J.-F."/>
            <person name="Hugenholtz P."/>
            <person name="Woyke T."/>
            <person name="Wu D."/>
            <person name="Pukall R."/>
            <person name="Gehrich-Schroeter G."/>
            <person name="Schneider S."/>
            <person name="Klenk H.-P."/>
            <person name="Eisen J.A."/>
        </authorList>
    </citation>
    <scope>NUCLEOTIDE SEQUENCE [LARGE SCALE GENOMIC DNA]</scope>
    <source>
        <strain evidence="6">ATCC 700253 / DSM 10332 / NAL</strain>
    </source>
</reference>
<protein>
    <submittedName>
        <fullName evidence="5">Regulatory protein ArsR</fullName>
    </submittedName>
</protein>
<accession>G8TYT5</accession>
<evidence type="ECO:0000256" key="2">
    <source>
        <dbReference type="ARBA" id="ARBA00023125"/>
    </source>
</evidence>
<keyword evidence="1" id="KW-0805">Transcription regulation</keyword>
<dbReference type="PANTHER" id="PTHR33154">
    <property type="entry name" value="TRANSCRIPTIONAL REGULATOR, ARSR FAMILY"/>
    <property type="match status" value="1"/>
</dbReference>
<proteinExistence type="predicted"/>
<gene>
    <name evidence="5" type="ordered locus">Sulac_0504</name>
</gene>
<dbReference type="InterPro" id="IPR051081">
    <property type="entry name" value="HTH_MetalResp_TranReg"/>
</dbReference>